<evidence type="ECO:0000313" key="9">
    <source>
        <dbReference type="Proteomes" id="UP000030302"/>
    </source>
</evidence>
<dbReference type="STRING" id="279058.LT85_2644"/>
<dbReference type="EC" id="3.1.3.48" evidence="2"/>
<dbReference type="PRINTS" id="PR00719">
    <property type="entry name" value="LMWPTPASE"/>
</dbReference>
<evidence type="ECO:0000259" key="7">
    <source>
        <dbReference type="SMART" id="SM00226"/>
    </source>
</evidence>
<feature type="active site" description="Nucleophile" evidence="6">
    <location>
        <position position="9"/>
    </location>
</feature>
<dbReference type="EMBL" id="CP009962">
    <property type="protein sequence ID" value="AIY41802.1"/>
    <property type="molecule type" value="Genomic_DNA"/>
</dbReference>
<gene>
    <name evidence="8" type="ORF">LT85_2644</name>
</gene>
<dbReference type="AlphaFoldDB" id="A0A0A1FG48"/>
<dbReference type="OrthoDB" id="9784339at2"/>
<feature type="active site" description="Proton donor" evidence="6">
    <location>
        <position position="114"/>
    </location>
</feature>
<keyword evidence="4" id="KW-0904">Protein phosphatase</keyword>
<sequence>MIKSILIVCIGNICRCPMAVATFARKLPGVQMSSAGIYAVAGAPADPFSVELMRQRGIDITAHRGQQLRAWHCESADLILVMDKLQKQFIEKHYPTTRGKLFRLGEYGQFDIFDPHQQSRGEFERCLTLIDRGVDEWVARIVASRSPHSSLRHGPVQTAD</sequence>
<dbReference type="PANTHER" id="PTHR11717">
    <property type="entry name" value="LOW MOLECULAR WEIGHT PROTEIN TYROSINE PHOSPHATASE"/>
    <property type="match status" value="1"/>
</dbReference>
<keyword evidence="3 8" id="KW-0378">Hydrolase</keyword>
<feature type="active site" evidence="6">
    <location>
        <position position="15"/>
    </location>
</feature>
<dbReference type="Proteomes" id="UP000030302">
    <property type="component" value="Chromosome"/>
</dbReference>
<dbReference type="PANTHER" id="PTHR11717:SF31">
    <property type="entry name" value="LOW MOLECULAR WEIGHT PROTEIN-TYROSINE-PHOSPHATASE ETP-RELATED"/>
    <property type="match status" value="1"/>
</dbReference>
<evidence type="ECO:0000256" key="1">
    <source>
        <dbReference type="ARBA" id="ARBA00011063"/>
    </source>
</evidence>
<comment type="catalytic activity">
    <reaction evidence="5">
        <text>O-phospho-L-tyrosyl-[protein] + H2O = L-tyrosyl-[protein] + phosphate</text>
        <dbReference type="Rhea" id="RHEA:10684"/>
        <dbReference type="Rhea" id="RHEA-COMP:10136"/>
        <dbReference type="Rhea" id="RHEA-COMP:20101"/>
        <dbReference type="ChEBI" id="CHEBI:15377"/>
        <dbReference type="ChEBI" id="CHEBI:43474"/>
        <dbReference type="ChEBI" id="CHEBI:46858"/>
        <dbReference type="ChEBI" id="CHEBI:61978"/>
        <dbReference type="EC" id="3.1.3.48"/>
    </reaction>
</comment>
<keyword evidence="9" id="KW-1185">Reference proteome</keyword>
<reference evidence="9" key="1">
    <citation type="journal article" date="2014" name="Soil Biol. Biochem.">
        <title>Structure and function of bacterial communities in ageing soils: Insights from the Mendocino ecological staircase.</title>
        <authorList>
            <person name="Uroz S."/>
            <person name="Tech J.J."/>
            <person name="Sawaya N.A."/>
            <person name="Frey-Klett P."/>
            <person name="Leveau J.H.J."/>
        </authorList>
    </citation>
    <scope>NUCLEOTIDE SEQUENCE [LARGE SCALE GENOMIC DNA]</scope>
    <source>
        <strain evidence="9">Cal35</strain>
    </source>
</reference>
<evidence type="ECO:0000256" key="3">
    <source>
        <dbReference type="ARBA" id="ARBA00022801"/>
    </source>
</evidence>
<dbReference type="InterPro" id="IPR023485">
    <property type="entry name" value="Ptyr_pPase"/>
</dbReference>
<dbReference type="RefSeq" id="WP_052135148.1">
    <property type="nucleotide sequence ID" value="NZ_CP009962.1"/>
</dbReference>
<evidence type="ECO:0000256" key="2">
    <source>
        <dbReference type="ARBA" id="ARBA00013064"/>
    </source>
</evidence>
<dbReference type="Pfam" id="PF01451">
    <property type="entry name" value="LMWPc"/>
    <property type="match status" value="1"/>
</dbReference>
<dbReference type="InterPro" id="IPR036196">
    <property type="entry name" value="Ptyr_pPase_sf"/>
</dbReference>
<dbReference type="SMART" id="SM00226">
    <property type="entry name" value="LMWPc"/>
    <property type="match status" value="1"/>
</dbReference>
<evidence type="ECO:0000256" key="4">
    <source>
        <dbReference type="ARBA" id="ARBA00022912"/>
    </source>
</evidence>
<dbReference type="InterPro" id="IPR017867">
    <property type="entry name" value="Tyr_phospatase_low_mol_wt"/>
</dbReference>
<dbReference type="InterPro" id="IPR050438">
    <property type="entry name" value="LMW_PTPase"/>
</dbReference>
<evidence type="ECO:0000256" key="6">
    <source>
        <dbReference type="PIRSR" id="PIRSR617867-1"/>
    </source>
</evidence>
<dbReference type="SUPFAM" id="SSF52788">
    <property type="entry name" value="Phosphotyrosine protein phosphatases I"/>
    <property type="match status" value="1"/>
</dbReference>
<evidence type="ECO:0000313" key="8">
    <source>
        <dbReference type="EMBL" id="AIY41802.1"/>
    </source>
</evidence>
<accession>A0A0A1FG48</accession>
<dbReference type="HOGENOM" id="CLU_071415_1_1_4"/>
<evidence type="ECO:0000256" key="5">
    <source>
        <dbReference type="ARBA" id="ARBA00051722"/>
    </source>
</evidence>
<feature type="domain" description="Phosphotyrosine protein phosphatase I" evidence="7">
    <location>
        <begin position="3"/>
        <end position="140"/>
    </location>
</feature>
<organism evidence="8 9">
    <name type="scientific">Collimonas arenae</name>
    <dbReference type="NCBI Taxonomy" id="279058"/>
    <lineage>
        <taxon>Bacteria</taxon>
        <taxon>Pseudomonadati</taxon>
        <taxon>Pseudomonadota</taxon>
        <taxon>Betaproteobacteria</taxon>
        <taxon>Burkholderiales</taxon>
        <taxon>Oxalobacteraceae</taxon>
        <taxon>Collimonas</taxon>
    </lineage>
</organism>
<dbReference type="CDD" id="cd16343">
    <property type="entry name" value="LMWPTP"/>
    <property type="match status" value="1"/>
</dbReference>
<comment type="similarity">
    <text evidence="1">Belongs to the low molecular weight phosphotyrosine protein phosphatase family.</text>
</comment>
<proteinExistence type="inferred from homology"/>
<dbReference type="GO" id="GO:0004725">
    <property type="term" value="F:protein tyrosine phosphatase activity"/>
    <property type="evidence" value="ECO:0007669"/>
    <property type="project" value="UniProtKB-EC"/>
</dbReference>
<name>A0A0A1FG48_9BURK</name>
<dbReference type="KEGG" id="care:LT85_2644"/>
<protein>
    <recommendedName>
        <fullName evidence="2">protein-tyrosine-phosphatase</fullName>
        <ecNumber evidence="2">3.1.3.48</ecNumber>
    </recommendedName>
</protein>
<dbReference type="Gene3D" id="3.40.50.2300">
    <property type="match status" value="1"/>
</dbReference>